<dbReference type="RefSeq" id="WP_265766875.1">
    <property type="nucleotide sequence ID" value="NZ_JAGGJA010000010.1"/>
</dbReference>
<proteinExistence type="predicted"/>
<sequence>MSYTSLSKKRKSIRSTINENKAELSELEVKRDNLFEQLEEVEEQRVNERAKVKVGRGSDKKSKAADKQYTNVKSELEKVRDDIAVSEKAIEMLEDEKAEIESDFQQAARKKWHDKAGKHLSNIHDLMQQVKSEIDTLNGYRKELQADSFHNPSRSFFEGIGHDSMPVISKGKLGADARNFITMNNLKSE</sequence>
<feature type="coiled-coil region" evidence="1">
    <location>
        <begin position="76"/>
        <end position="147"/>
    </location>
</feature>
<organism evidence="3 4">
    <name type="scientific">Fodinibius salsisoli</name>
    <dbReference type="NCBI Taxonomy" id="2820877"/>
    <lineage>
        <taxon>Bacteria</taxon>
        <taxon>Pseudomonadati</taxon>
        <taxon>Balneolota</taxon>
        <taxon>Balneolia</taxon>
        <taxon>Balneolales</taxon>
        <taxon>Balneolaceae</taxon>
        <taxon>Fodinibius</taxon>
    </lineage>
</organism>
<evidence type="ECO:0000313" key="3">
    <source>
        <dbReference type="EMBL" id="MCW9708089.1"/>
    </source>
</evidence>
<evidence type="ECO:0000256" key="2">
    <source>
        <dbReference type="SAM" id="MobiDB-lite"/>
    </source>
</evidence>
<dbReference type="EMBL" id="JAGGJA010000010">
    <property type="protein sequence ID" value="MCW9708089.1"/>
    <property type="molecule type" value="Genomic_DNA"/>
</dbReference>
<keyword evidence="4" id="KW-1185">Reference proteome</keyword>
<protein>
    <submittedName>
        <fullName evidence="3">Uncharacterized protein</fullName>
    </submittedName>
</protein>
<keyword evidence="1" id="KW-0175">Coiled coil</keyword>
<gene>
    <name evidence="3" type="ORF">J6I44_14580</name>
</gene>
<dbReference type="Proteomes" id="UP001207918">
    <property type="component" value="Unassembled WGS sequence"/>
</dbReference>
<reference evidence="3 4" key="1">
    <citation type="submission" date="2021-03" db="EMBL/GenBank/DDBJ databases">
        <title>Aliifodinibius sp. nov., a new bacterium isolated from saline soil.</title>
        <authorList>
            <person name="Galisteo C."/>
            <person name="De La Haba R."/>
            <person name="Sanchez-Porro C."/>
            <person name="Ventosa A."/>
        </authorList>
    </citation>
    <scope>NUCLEOTIDE SEQUENCE [LARGE SCALE GENOMIC DNA]</scope>
    <source>
        <strain evidence="3 4">1BSP15-2V2</strain>
    </source>
</reference>
<name>A0ABT3PQF5_9BACT</name>
<feature type="compositionally biased region" description="Basic and acidic residues" evidence="2">
    <location>
        <begin position="45"/>
        <end position="66"/>
    </location>
</feature>
<dbReference type="Gene3D" id="1.10.287.1490">
    <property type="match status" value="1"/>
</dbReference>
<accession>A0ABT3PQF5</accession>
<evidence type="ECO:0000256" key="1">
    <source>
        <dbReference type="SAM" id="Coils"/>
    </source>
</evidence>
<evidence type="ECO:0000313" key="4">
    <source>
        <dbReference type="Proteomes" id="UP001207918"/>
    </source>
</evidence>
<feature type="region of interest" description="Disordered" evidence="2">
    <location>
        <begin position="45"/>
        <end position="67"/>
    </location>
</feature>
<comment type="caution">
    <text evidence="3">The sequence shown here is derived from an EMBL/GenBank/DDBJ whole genome shotgun (WGS) entry which is preliminary data.</text>
</comment>